<gene>
    <name evidence="3" type="ORF">KIK155_LOCUS3053</name>
    <name evidence="4" type="ORF">TOA249_LOCUS23729</name>
</gene>
<reference evidence="4" key="1">
    <citation type="submission" date="2021-02" db="EMBL/GenBank/DDBJ databases">
        <authorList>
            <person name="Nowell W R."/>
        </authorList>
    </citation>
    <scope>NUCLEOTIDE SEQUENCE</scope>
</reference>
<dbReference type="AlphaFoldDB" id="A0A821PLP3"/>
<evidence type="ECO:0000259" key="2">
    <source>
        <dbReference type="Pfam" id="PF25525"/>
    </source>
</evidence>
<dbReference type="InterPro" id="IPR057764">
    <property type="entry name" value="Ubiquitin_PRKD1-3_N"/>
</dbReference>
<sequence>MNPFSSTINTLCEVAIRFIQTMCPDQDIKLLHNRILLFRYDPSSYQMIISLSPKDILIPDTTQVNESDTESDCADIDGTLR</sequence>
<evidence type="ECO:0000313" key="3">
    <source>
        <dbReference type="EMBL" id="CAF3344795.1"/>
    </source>
</evidence>
<dbReference type="EMBL" id="CAJOBS010002316">
    <property type="protein sequence ID" value="CAF4806979.1"/>
    <property type="molecule type" value="Genomic_DNA"/>
</dbReference>
<evidence type="ECO:0000313" key="5">
    <source>
        <dbReference type="Proteomes" id="UP000663838"/>
    </source>
</evidence>
<comment type="caution">
    <text evidence="4">The sequence shown here is derived from an EMBL/GenBank/DDBJ whole genome shotgun (WGS) entry which is preliminary data.</text>
</comment>
<dbReference type="Proteomes" id="UP000663838">
    <property type="component" value="Unassembled WGS sequence"/>
</dbReference>
<feature type="region of interest" description="Disordered" evidence="1">
    <location>
        <begin position="62"/>
        <end position="81"/>
    </location>
</feature>
<accession>A0A821PLP3</accession>
<name>A0A821PLP3_9BILA</name>
<proteinExistence type="predicted"/>
<dbReference type="Pfam" id="PF25525">
    <property type="entry name" value="Ubiquitin_PRKD1_N"/>
    <property type="match status" value="1"/>
</dbReference>
<dbReference type="EMBL" id="CAJNYV010000113">
    <property type="protein sequence ID" value="CAF3344795.1"/>
    <property type="molecule type" value="Genomic_DNA"/>
</dbReference>
<organism evidence="4 5">
    <name type="scientific">Rotaria socialis</name>
    <dbReference type="NCBI Taxonomy" id="392032"/>
    <lineage>
        <taxon>Eukaryota</taxon>
        <taxon>Metazoa</taxon>
        <taxon>Spiralia</taxon>
        <taxon>Gnathifera</taxon>
        <taxon>Rotifera</taxon>
        <taxon>Eurotatoria</taxon>
        <taxon>Bdelloidea</taxon>
        <taxon>Philodinida</taxon>
        <taxon>Philodinidae</taxon>
        <taxon>Rotaria</taxon>
    </lineage>
</organism>
<feature type="domain" description="Serine/threonine-protein kinase D1-3-like ubiquitin-like" evidence="2">
    <location>
        <begin position="5"/>
        <end position="61"/>
    </location>
</feature>
<protein>
    <recommendedName>
        <fullName evidence="2">Serine/threonine-protein kinase D1-3-like ubiquitin-like domain-containing protein</fullName>
    </recommendedName>
</protein>
<evidence type="ECO:0000256" key="1">
    <source>
        <dbReference type="SAM" id="MobiDB-lite"/>
    </source>
</evidence>
<evidence type="ECO:0000313" key="4">
    <source>
        <dbReference type="EMBL" id="CAF4806979.1"/>
    </source>
</evidence>
<dbReference type="Proteomes" id="UP000663865">
    <property type="component" value="Unassembled WGS sequence"/>
</dbReference>